<sequence length="750" mass="84913">MNAQKRSRQLSAPDDPVAPHVKRRRDAIACHSCRSRKLKCDRGYPSCDRCLKSGQGRLCTYDVHVPGASNGSATPAGHSRRSSSPWKIPGPGPGGQDSNEAPSNISCQNDKITQLERQIIQLRTELENLSSTLYIQSRSSQNTICTNWFQLGREKSSLNTETTEIQPINFRGRGFQTQFYGPSNPYSFRTYFPELHHFIKERIISNPSMLPMEAEIRSQKNKWKQNFRNTKFEVRVDALSHLPQKHIADEHMELYISTFENIYQVLHVPTFRTDYETFWKNPSAGDPGFAALMIVIMSTVHCATASQPLRYFGASSSQREKAETWIRVADSWLQRQSQKHTHLRMFQVHCLLVLAKQVNEIKPKATWNSAETLLRSCIVAGLHREPSLLGEDISAFDQEMRRRIWATAVQLELDSAIDRGVSSSLVGLAYDSRPPSNLDDEDFTTSSLQLPRSKLRETFTKSSFQHISPEMLELKVSLSSWANEKFSMLNYPEILNFGTKIMAALNALPTWGSSSDNASANHTRTCTPWKIACSLLEVELCTMLILLHANTARKANLNPQFGYSLVMTSRAAERIFACYSDLASNGSIHFCLLRDDLSRAALHLSYAHFQSSSIEIEARILSVGRGFHHYALIASAFGFMKASISPENSDLERQNITQRVTLLIQRILECQSDDLNLLPSVELTTSRVPWRGGMDHQMAATKMILSLIKMLLSSLQINSTTNDLSINPFEQIEFSGWDLDNLWMFDWPDF</sequence>
<dbReference type="PANTHER" id="PTHR31944">
    <property type="entry name" value="HEME-RESPONSIVE ZINC FINGER TRANSCRIPTION FACTOR HAP1"/>
    <property type="match status" value="1"/>
</dbReference>
<feature type="region of interest" description="Disordered" evidence="7">
    <location>
        <begin position="1"/>
        <end position="25"/>
    </location>
</feature>
<keyword evidence="6" id="KW-0539">Nucleus</keyword>
<dbReference type="Gene3D" id="4.10.240.10">
    <property type="entry name" value="Zn(2)-C6 fungal-type DNA-binding domain"/>
    <property type="match status" value="1"/>
</dbReference>
<evidence type="ECO:0000256" key="6">
    <source>
        <dbReference type="ARBA" id="ARBA00023242"/>
    </source>
</evidence>
<protein>
    <recommendedName>
        <fullName evidence="8">Zn(2)-C6 fungal-type domain-containing protein</fullName>
    </recommendedName>
</protein>
<dbReference type="GO" id="GO:0000978">
    <property type="term" value="F:RNA polymerase II cis-regulatory region sequence-specific DNA binding"/>
    <property type="evidence" value="ECO:0007669"/>
    <property type="project" value="TreeGrafter"/>
</dbReference>
<dbReference type="OMA" id="VYNQEMR"/>
<feature type="domain" description="Zn(2)-C6 fungal-type" evidence="8">
    <location>
        <begin position="29"/>
        <end position="61"/>
    </location>
</feature>
<dbReference type="SUPFAM" id="SSF57701">
    <property type="entry name" value="Zn2/Cys6 DNA-binding domain"/>
    <property type="match status" value="1"/>
</dbReference>
<keyword evidence="1" id="KW-0479">Metal-binding</keyword>
<evidence type="ECO:0000313" key="10">
    <source>
        <dbReference type="Proteomes" id="UP000076632"/>
    </source>
</evidence>
<feature type="region of interest" description="Disordered" evidence="7">
    <location>
        <begin position="69"/>
        <end position="106"/>
    </location>
</feature>
<dbReference type="AlphaFoldDB" id="A0A165IF52"/>
<dbReference type="CDD" id="cd12148">
    <property type="entry name" value="fungal_TF_MHR"/>
    <property type="match status" value="1"/>
</dbReference>
<evidence type="ECO:0000256" key="2">
    <source>
        <dbReference type="ARBA" id="ARBA00022833"/>
    </source>
</evidence>
<dbReference type="GO" id="GO:0006351">
    <property type="term" value="P:DNA-templated transcription"/>
    <property type="evidence" value="ECO:0007669"/>
    <property type="project" value="InterPro"/>
</dbReference>
<keyword evidence="10" id="KW-1185">Reference proteome</keyword>
<dbReference type="EMBL" id="KV407456">
    <property type="protein sequence ID" value="KZF24809.1"/>
    <property type="molecule type" value="Genomic_DNA"/>
</dbReference>
<dbReference type="PROSITE" id="PS00463">
    <property type="entry name" value="ZN2_CY6_FUNGAL_1"/>
    <property type="match status" value="1"/>
</dbReference>
<dbReference type="Pfam" id="PF04082">
    <property type="entry name" value="Fungal_trans"/>
    <property type="match status" value="1"/>
</dbReference>
<dbReference type="RefSeq" id="XP_018190364.1">
    <property type="nucleotide sequence ID" value="XM_018335620.1"/>
</dbReference>
<evidence type="ECO:0000256" key="7">
    <source>
        <dbReference type="SAM" id="MobiDB-lite"/>
    </source>
</evidence>
<reference evidence="9 10" key="1">
    <citation type="journal article" date="2016" name="Fungal Biol.">
        <title>The genome of Xylona heveae provides a window into fungal endophytism.</title>
        <authorList>
            <person name="Gazis R."/>
            <person name="Kuo A."/>
            <person name="Riley R."/>
            <person name="LaButti K."/>
            <person name="Lipzen A."/>
            <person name="Lin J."/>
            <person name="Amirebrahimi M."/>
            <person name="Hesse C.N."/>
            <person name="Spatafora J.W."/>
            <person name="Henrissat B."/>
            <person name="Hainaut M."/>
            <person name="Grigoriev I.V."/>
            <person name="Hibbett D.S."/>
        </authorList>
    </citation>
    <scope>NUCLEOTIDE SEQUENCE [LARGE SCALE GENOMIC DNA]</scope>
    <source>
        <strain evidence="9 10">TC161</strain>
    </source>
</reference>
<dbReference type="InterPro" id="IPR001138">
    <property type="entry name" value="Zn2Cys6_DnaBD"/>
</dbReference>
<evidence type="ECO:0000256" key="3">
    <source>
        <dbReference type="ARBA" id="ARBA00023015"/>
    </source>
</evidence>
<gene>
    <name evidence="9" type="ORF">L228DRAFT_276057</name>
</gene>
<keyword evidence="2" id="KW-0862">Zinc</keyword>
<dbReference type="SMART" id="SM00066">
    <property type="entry name" value="GAL4"/>
    <property type="match status" value="1"/>
</dbReference>
<dbReference type="Pfam" id="PF00172">
    <property type="entry name" value="Zn_clus"/>
    <property type="match status" value="1"/>
</dbReference>
<dbReference type="OrthoDB" id="4236860at2759"/>
<dbReference type="InterPro" id="IPR036864">
    <property type="entry name" value="Zn2-C6_fun-type_DNA-bd_sf"/>
</dbReference>
<keyword evidence="4" id="KW-0238">DNA-binding</keyword>
<feature type="compositionally biased region" description="Polar residues" evidence="7">
    <location>
        <begin position="96"/>
        <end position="106"/>
    </location>
</feature>
<dbReference type="GO" id="GO:0005634">
    <property type="term" value="C:nucleus"/>
    <property type="evidence" value="ECO:0007669"/>
    <property type="project" value="TreeGrafter"/>
</dbReference>
<evidence type="ECO:0000313" key="9">
    <source>
        <dbReference type="EMBL" id="KZF24809.1"/>
    </source>
</evidence>
<evidence type="ECO:0000256" key="5">
    <source>
        <dbReference type="ARBA" id="ARBA00023163"/>
    </source>
</evidence>
<evidence type="ECO:0000256" key="4">
    <source>
        <dbReference type="ARBA" id="ARBA00023125"/>
    </source>
</evidence>
<keyword evidence="5" id="KW-0804">Transcription</keyword>
<dbReference type="GO" id="GO:0008270">
    <property type="term" value="F:zinc ion binding"/>
    <property type="evidence" value="ECO:0007669"/>
    <property type="project" value="InterPro"/>
</dbReference>
<name>A0A165IF52_XYLHT</name>
<dbReference type="PROSITE" id="PS50048">
    <property type="entry name" value="ZN2_CY6_FUNGAL_2"/>
    <property type="match status" value="1"/>
</dbReference>
<keyword evidence="3" id="KW-0805">Transcription regulation</keyword>
<dbReference type="GeneID" id="28900757"/>
<evidence type="ECO:0000259" key="8">
    <source>
        <dbReference type="PROSITE" id="PS50048"/>
    </source>
</evidence>
<accession>A0A165IF52</accession>
<evidence type="ECO:0000256" key="1">
    <source>
        <dbReference type="ARBA" id="ARBA00022723"/>
    </source>
</evidence>
<dbReference type="CDD" id="cd00067">
    <property type="entry name" value="GAL4"/>
    <property type="match status" value="1"/>
</dbReference>
<organism evidence="9 10">
    <name type="scientific">Xylona heveae (strain CBS 132557 / TC161)</name>
    <dbReference type="NCBI Taxonomy" id="1328760"/>
    <lineage>
        <taxon>Eukaryota</taxon>
        <taxon>Fungi</taxon>
        <taxon>Dikarya</taxon>
        <taxon>Ascomycota</taxon>
        <taxon>Pezizomycotina</taxon>
        <taxon>Xylonomycetes</taxon>
        <taxon>Xylonales</taxon>
        <taxon>Xylonaceae</taxon>
        <taxon>Xylona</taxon>
    </lineage>
</organism>
<dbReference type="InterPro" id="IPR007219">
    <property type="entry name" value="XnlR_reg_dom"/>
</dbReference>
<dbReference type="Proteomes" id="UP000076632">
    <property type="component" value="Unassembled WGS sequence"/>
</dbReference>
<dbReference type="STRING" id="1328760.A0A165IF52"/>
<dbReference type="InParanoid" id="A0A165IF52"/>
<dbReference type="PANTHER" id="PTHR31944:SF131">
    <property type="entry name" value="HEME-RESPONSIVE ZINC FINGER TRANSCRIPTION FACTOR HAP1"/>
    <property type="match status" value="1"/>
</dbReference>
<dbReference type="InterPro" id="IPR051430">
    <property type="entry name" value="Fungal_TF_Env_Response"/>
</dbReference>
<dbReference type="GO" id="GO:0001228">
    <property type="term" value="F:DNA-binding transcription activator activity, RNA polymerase II-specific"/>
    <property type="evidence" value="ECO:0007669"/>
    <property type="project" value="TreeGrafter"/>
</dbReference>
<proteinExistence type="predicted"/>